<evidence type="ECO:0000313" key="8">
    <source>
        <dbReference type="Proteomes" id="UP000647172"/>
    </source>
</evidence>
<keyword evidence="8" id="KW-1185">Reference proteome</keyword>
<keyword evidence="3" id="KW-0704">Schiff base</keyword>
<dbReference type="PIRSF" id="PIRSF001365">
    <property type="entry name" value="DHDPS"/>
    <property type="match status" value="1"/>
</dbReference>
<organism evidence="7 8">
    <name type="scientific">Actinoplanes nipponensis</name>
    <dbReference type="NCBI Taxonomy" id="135950"/>
    <lineage>
        <taxon>Bacteria</taxon>
        <taxon>Bacillati</taxon>
        <taxon>Actinomycetota</taxon>
        <taxon>Actinomycetes</taxon>
        <taxon>Micromonosporales</taxon>
        <taxon>Micromonosporaceae</taxon>
        <taxon>Actinoplanes</taxon>
    </lineage>
</organism>
<comment type="caution">
    <text evidence="7">The sequence shown here is derived from an EMBL/GenBank/DDBJ whole genome shotgun (WGS) entry which is preliminary data.</text>
</comment>
<feature type="active site" description="Proton donor/acceptor" evidence="5">
    <location>
        <position position="132"/>
    </location>
</feature>
<dbReference type="PRINTS" id="PR00146">
    <property type="entry name" value="DHPICSNTHASE"/>
</dbReference>
<proteinExistence type="inferred from homology"/>
<feature type="binding site" evidence="6">
    <location>
        <position position="197"/>
    </location>
    <ligand>
        <name>pyruvate</name>
        <dbReference type="ChEBI" id="CHEBI:15361"/>
    </ligand>
</feature>
<dbReference type="EMBL" id="BOMQ01000051">
    <property type="protein sequence ID" value="GIE50528.1"/>
    <property type="molecule type" value="Genomic_DNA"/>
</dbReference>
<dbReference type="PANTHER" id="PTHR12128:SF66">
    <property type="entry name" value="4-HYDROXY-2-OXOGLUTARATE ALDOLASE, MITOCHONDRIAL"/>
    <property type="match status" value="1"/>
</dbReference>
<dbReference type="CDD" id="cd00408">
    <property type="entry name" value="DHDPS-like"/>
    <property type="match status" value="1"/>
</dbReference>
<sequence length="253" mass="25252">MTEPLWTGPAVALVNLFDAGAAVDAKATAGHAARLVEAGIRAVLVNGSTGEAATLTDAERVELVAAVRHACPGVPVIAGASGEWWQQAVTRVAGAVDAGADAVLVAPPRLGGALTGFYERVTAAAGVPVLAYHYPGVAGGPVPVEALGELGLAGIKDSSGDPARLGHELGLGGDLAVYTGASALLGYASWLGAAGAVVAAANLAPRECLAAWAGDAAAQHVVLRAEREYKARPGGLKEAMGRLYGTSPVRRLG</sequence>
<gene>
    <name evidence="7" type="ORF">Ani05nite_40620</name>
</gene>
<evidence type="ECO:0000256" key="6">
    <source>
        <dbReference type="PIRSR" id="PIRSR001365-2"/>
    </source>
</evidence>
<evidence type="ECO:0000256" key="2">
    <source>
        <dbReference type="ARBA" id="ARBA00023239"/>
    </source>
</evidence>
<dbReference type="SUPFAM" id="SSF51569">
    <property type="entry name" value="Aldolase"/>
    <property type="match status" value="1"/>
</dbReference>
<evidence type="ECO:0000256" key="4">
    <source>
        <dbReference type="PIRNR" id="PIRNR001365"/>
    </source>
</evidence>
<dbReference type="Gene3D" id="3.20.20.70">
    <property type="entry name" value="Aldolase class I"/>
    <property type="match status" value="1"/>
</dbReference>
<dbReference type="PROSITE" id="PS00665">
    <property type="entry name" value="DHDPS_1"/>
    <property type="match status" value="1"/>
</dbReference>
<protein>
    <submittedName>
        <fullName evidence="7">Dihydrodipicolinate synthase family protein</fullName>
    </submittedName>
</protein>
<evidence type="ECO:0000256" key="3">
    <source>
        <dbReference type="ARBA" id="ARBA00023270"/>
    </source>
</evidence>
<dbReference type="InterPro" id="IPR013785">
    <property type="entry name" value="Aldolase_TIM"/>
</dbReference>
<dbReference type="Proteomes" id="UP000647172">
    <property type="component" value="Unassembled WGS sequence"/>
</dbReference>
<dbReference type="InterPro" id="IPR020624">
    <property type="entry name" value="Schiff_base-form_aldolases_CS"/>
</dbReference>
<feature type="binding site" evidence="6">
    <location>
        <position position="49"/>
    </location>
    <ligand>
        <name>pyruvate</name>
        <dbReference type="ChEBI" id="CHEBI:15361"/>
    </ligand>
</feature>
<name>A0A919JJ03_9ACTN</name>
<dbReference type="Pfam" id="PF00701">
    <property type="entry name" value="DHDPS"/>
    <property type="match status" value="1"/>
</dbReference>
<evidence type="ECO:0000256" key="5">
    <source>
        <dbReference type="PIRSR" id="PIRSR001365-1"/>
    </source>
</evidence>
<dbReference type="SMART" id="SM01130">
    <property type="entry name" value="DHDPS"/>
    <property type="match status" value="1"/>
</dbReference>
<dbReference type="InterPro" id="IPR002220">
    <property type="entry name" value="DapA-like"/>
</dbReference>
<dbReference type="GO" id="GO:0008840">
    <property type="term" value="F:4-hydroxy-tetrahydrodipicolinate synthase activity"/>
    <property type="evidence" value="ECO:0007669"/>
    <property type="project" value="TreeGrafter"/>
</dbReference>
<feature type="active site" description="Schiff-base intermediate with substrate" evidence="5">
    <location>
        <position position="156"/>
    </location>
</feature>
<evidence type="ECO:0000256" key="1">
    <source>
        <dbReference type="ARBA" id="ARBA00007592"/>
    </source>
</evidence>
<comment type="similarity">
    <text evidence="1 4">Belongs to the DapA family.</text>
</comment>
<dbReference type="PANTHER" id="PTHR12128">
    <property type="entry name" value="DIHYDRODIPICOLINATE SYNTHASE"/>
    <property type="match status" value="1"/>
</dbReference>
<dbReference type="AlphaFoldDB" id="A0A919JJ03"/>
<accession>A0A919JJ03</accession>
<dbReference type="RefSeq" id="WP_203770381.1">
    <property type="nucleotide sequence ID" value="NZ_BAAAYJ010000047.1"/>
</dbReference>
<evidence type="ECO:0000313" key="7">
    <source>
        <dbReference type="EMBL" id="GIE50528.1"/>
    </source>
</evidence>
<reference evidence="7" key="1">
    <citation type="submission" date="2021-01" db="EMBL/GenBank/DDBJ databases">
        <title>Whole genome shotgun sequence of Actinoplanes nipponensis NBRC 14063.</title>
        <authorList>
            <person name="Komaki H."/>
            <person name="Tamura T."/>
        </authorList>
    </citation>
    <scope>NUCLEOTIDE SEQUENCE</scope>
    <source>
        <strain evidence="7">NBRC 14063</strain>
    </source>
</reference>
<keyword evidence="2 4" id="KW-0456">Lyase</keyword>